<comment type="subcellular location">
    <subcellularLocation>
        <location evidence="1">Cell membrane</location>
        <topology evidence="1">Multi-pass membrane protein</topology>
    </subcellularLocation>
</comment>
<gene>
    <name evidence="7" type="ORF">E2493_09305</name>
</gene>
<name>A0A4Y8ZRE4_9SPHN</name>
<dbReference type="AlphaFoldDB" id="A0A4Y8ZRE4"/>
<dbReference type="OrthoDB" id="8434951at2"/>
<dbReference type="RefSeq" id="WP_135086019.1">
    <property type="nucleotide sequence ID" value="NZ_SPDV01000014.1"/>
</dbReference>
<dbReference type="PANTHER" id="PTHR33529:SF2">
    <property type="entry name" value="LIPOPOLYSACCHARIDE EXPORT SYSTEM PERMEASE PROTEIN LPTG"/>
    <property type="match status" value="1"/>
</dbReference>
<feature type="transmembrane region" description="Helical" evidence="6">
    <location>
        <begin position="119"/>
        <end position="141"/>
    </location>
</feature>
<sequence>MAHAAGPAPEISARRPRFVPPCRIDLYLLRNLAGPFVVALLLTATVMMLERALRLAQDLAATGSDLSYFLPLLGLLTPYYLGLAMPMALMIALVFMIARLDEMLELEAMLAAGLTLPRIALPLIAFALLVAGATFVTNGFLEPLGRHHFRLMRAEAQASARIGALQPISFYRPTESLTLSFDAAGAQRGRVSGLFVHRQREDGGETLLTARHAQLATSSDRRLIRLGLEDGLSYQDADPARRQQAFVLVFDAYQIDQTAAGAVVGRRRSSDQKELTIAELLVERASGARRLPPAAVTAELYARLARSISIVLLPPLAIPLAFAAKRTRRGIGIALGGTLLMAFHHGVNFARNVSRDADPDPALLFGLLCGGYASFVVALFWASRRLPSHSPLSALLDRLRLAAPRPRVRRSRLLPLPGGTIGAYVAGSLAFWTLVAAAAVILLLQMVDLIERSDDFVDRRLGLANVGRYALLRLPILLQQAIGVSALAGAVFGLLRLTRFSEMVAIRAAGISLPRLLLMLLPLAATMAMANALLADRAVPPRQVDVATWWRGTDPAPRQAEGRWFRIGGDIVHIDGASPRGDEIVGLSLYRRGPDGLLSARIAASRAVARPGGWRLSDVRIVTVADARIGRRRDASAHWTTALVPTDLRALLASPSHISIAEARRALAGVAPVEQGPPRFETRLQRRFAEPLVPVIMLLMALPLALGSSRGPSWPRLLYPVLGGVVFLVCDGVLTLAAEAGLILPWIGAWAAPCLFGLIATTVLVYCEA</sequence>
<evidence type="ECO:0000256" key="6">
    <source>
        <dbReference type="SAM" id="Phobius"/>
    </source>
</evidence>
<evidence type="ECO:0000256" key="5">
    <source>
        <dbReference type="ARBA" id="ARBA00023136"/>
    </source>
</evidence>
<feature type="transmembrane region" description="Helical" evidence="6">
    <location>
        <begin position="27"/>
        <end position="49"/>
    </location>
</feature>
<feature type="transmembrane region" description="Helical" evidence="6">
    <location>
        <begin position="421"/>
        <end position="444"/>
    </location>
</feature>
<keyword evidence="3 6" id="KW-0812">Transmembrane</keyword>
<keyword evidence="5 6" id="KW-0472">Membrane</keyword>
<feature type="transmembrane region" description="Helical" evidence="6">
    <location>
        <begin position="331"/>
        <end position="350"/>
    </location>
</feature>
<keyword evidence="4 6" id="KW-1133">Transmembrane helix</keyword>
<feature type="transmembrane region" description="Helical" evidence="6">
    <location>
        <begin position="362"/>
        <end position="382"/>
    </location>
</feature>
<feature type="transmembrane region" description="Helical" evidence="6">
    <location>
        <begin position="476"/>
        <end position="495"/>
    </location>
</feature>
<accession>A0A4Y8ZRE4</accession>
<evidence type="ECO:0000313" key="8">
    <source>
        <dbReference type="Proteomes" id="UP000298213"/>
    </source>
</evidence>
<feature type="transmembrane region" description="Helical" evidence="6">
    <location>
        <begin position="743"/>
        <end position="767"/>
    </location>
</feature>
<proteinExistence type="predicted"/>
<dbReference type="PANTHER" id="PTHR33529">
    <property type="entry name" value="SLR0882 PROTEIN-RELATED"/>
    <property type="match status" value="1"/>
</dbReference>
<feature type="transmembrane region" description="Helical" evidence="6">
    <location>
        <begin position="79"/>
        <end position="98"/>
    </location>
</feature>
<keyword evidence="2" id="KW-1003">Cell membrane</keyword>
<evidence type="ECO:0000256" key="2">
    <source>
        <dbReference type="ARBA" id="ARBA00022475"/>
    </source>
</evidence>
<evidence type="ECO:0000313" key="7">
    <source>
        <dbReference type="EMBL" id="TFI58608.1"/>
    </source>
</evidence>
<feature type="transmembrane region" description="Helical" evidence="6">
    <location>
        <begin position="688"/>
        <end position="706"/>
    </location>
</feature>
<dbReference type="GO" id="GO:0015920">
    <property type="term" value="P:lipopolysaccharide transport"/>
    <property type="evidence" value="ECO:0007669"/>
    <property type="project" value="TreeGrafter"/>
</dbReference>
<protein>
    <submittedName>
        <fullName evidence="7">LptF/LptG family permease</fullName>
    </submittedName>
</protein>
<evidence type="ECO:0000256" key="1">
    <source>
        <dbReference type="ARBA" id="ARBA00004651"/>
    </source>
</evidence>
<dbReference type="Proteomes" id="UP000298213">
    <property type="component" value="Unassembled WGS sequence"/>
</dbReference>
<keyword evidence="8" id="KW-1185">Reference proteome</keyword>
<reference evidence="7 8" key="1">
    <citation type="submission" date="2019-03" db="EMBL/GenBank/DDBJ databases">
        <title>Genome sequence of Sphingomonas sp. 17J27-24.</title>
        <authorList>
            <person name="Kim M."/>
            <person name="Maeng S."/>
            <person name="Sathiyaraj S."/>
        </authorList>
    </citation>
    <scope>NUCLEOTIDE SEQUENCE [LARGE SCALE GENOMIC DNA]</scope>
    <source>
        <strain evidence="7 8">17J27-24</strain>
    </source>
</reference>
<dbReference type="EMBL" id="SPDV01000014">
    <property type="protein sequence ID" value="TFI58608.1"/>
    <property type="molecule type" value="Genomic_DNA"/>
</dbReference>
<evidence type="ECO:0000256" key="4">
    <source>
        <dbReference type="ARBA" id="ARBA00022989"/>
    </source>
</evidence>
<dbReference type="GO" id="GO:0043190">
    <property type="term" value="C:ATP-binding cassette (ABC) transporter complex"/>
    <property type="evidence" value="ECO:0007669"/>
    <property type="project" value="TreeGrafter"/>
</dbReference>
<evidence type="ECO:0000256" key="3">
    <source>
        <dbReference type="ARBA" id="ARBA00022692"/>
    </source>
</evidence>
<feature type="transmembrane region" description="Helical" evidence="6">
    <location>
        <begin position="718"/>
        <end position="737"/>
    </location>
</feature>
<feature type="transmembrane region" description="Helical" evidence="6">
    <location>
        <begin position="516"/>
        <end position="534"/>
    </location>
</feature>
<organism evidence="7 8">
    <name type="scientific">Sphingomonas parva</name>
    <dbReference type="NCBI Taxonomy" id="2555898"/>
    <lineage>
        <taxon>Bacteria</taxon>
        <taxon>Pseudomonadati</taxon>
        <taxon>Pseudomonadota</taxon>
        <taxon>Alphaproteobacteria</taxon>
        <taxon>Sphingomonadales</taxon>
        <taxon>Sphingomonadaceae</taxon>
        <taxon>Sphingomonas</taxon>
    </lineage>
</organism>
<dbReference type="Pfam" id="PF03739">
    <property type="entry name" value="LptF_LptG"/>
    <property type="match status" value="2"/>
</dbReference>
<comment type="caution">
    <text evidence="7">The sequence shown here is derived from an EMBL/GenBank/DDBJ whole genome shotgun (WGS) entry which is preliminary data.</text>
</comment>
<dbReference type="InterPro" id="IPR005495">
    <property type="entry name" value="LptG/LptF_permease"/>
</dbReference>